<evidence type="ECO:0000259" key="5">
    <source>
        <dbReference type="PROSITE" id="PS50977"/>
    </source>
</evidence>
<name>A0ABZ2U1W5_9ACTN</name>
<dbReference type="Proteomes" id="UP001479933">
    <property type="component" value="Chromosome"/>
</dbReference>
<evidence type="ECO:0000256" key="1">
    <source>
        <dbReference type="ARBA" id="ARBA00023015"/>
    </source>
</evidence>
<evidence type="ECO:0000256" key="4">
    <source>
        <dbReference type="PROSITE-ProRule" id="PRU00335"/>
    </source>
</evidence>
<proteinExistence type="predicted"/>
<keyword evidence="1" id="KW-0805">Transcription regulation</keyword>
<organism evidence="6 7">
    <name type="scientific">Gordonia hydrophobica</name>
    <dbReference type="NCBI Taxonomy" id="40516"/>
    <lineage>
        <taxon>Bacteria</taxon>
        <taxon>Bacillati</taxon>
        <taxon>Actinomycetota</taxon>
        <taxon>Actinomycetes</taxon>
        <taxon>Mycobacteriales</taxon>
        <taxon>Gordoniaceae</taxon>
        <taxon>Gordonia</taxon>
    </lineage>
</organism>
<dbReference type="PROSITE" id="PS50977">
    <property type="entry name" value="HTH_TETR_2"/>
    <property type="match status" value="2"/>
</dbReference>
<feature type="DNA-binding region" description="H-T-H motif" evidence="4">
    <location>
        <begin position="62"/>
        <end position="81"/>
    </location>
</feature>
<keyword evidence="7" id="KW-1185">Reference proteome</keyword>
<feature type="DNA-binding region" description="H-T-H motif" evidence="4">
    <location>
        <begin position="282"/>
        <end position="301"/>
    </location>
</feature>
<dbReference type="InterPro" id="IPR050109">
    <property type="entry name" value="HTH-type_TetR-like_transc_reg"/>
</dbReference>
<reference evidence="6 7" key="1">
    <citation type="journal article" date="2023" name="Virus Evol.">
        <title>Computational host range prediction-The good, the bad, and the ugly.</title>
        <authorList>
            <person name="Howell A.A."/>
            <person name="Versoza C.J."/>
            <person name="Pfeifer S.P."/>
        </authorList>
    </citation>
    <scope>NUCLEOTIDE SEQUENCE [LARGE SCALE GENOMIC DNA]</scope>
    <source>
        <strain evidence="6 7">1610/1b</strain>
    </source>
</reference>
<gene>
    <name evidence="6" type="ORF">RVF87_17705</name>
</gene>
<dbReference type="Gene3D" id="1.10.357.10">
    <property type="entry name" value="Tetracycline Repressor, domain 2"/>
    <property type="match status" value="2"/>
</dbReference>
<dbReference type="SUPFAM" id="SSF46689">
    <property type="entry name" value="Homeodomain-like"/>
    <property type="match status" value="2"/>
</dbReference>
<keyword evidence="2 4" id="KW-0238">DNA-binding</keyword>
<dbReference type="PANTHER" id="PTHR30055:SF234">
    <property type="entry name" value="HTH-TYPE TRANSCRIPTIONAL REGULATOR BETI"/>
    <property type="match status" value="1"/>
</dbReference>
<dbReference type="InterPro" id="IPR009057">
    <property type="entry name" value="Homeodomain-like_sf"/>
</dbReference>
<evidence type="ECO:0000313" key="6">
    <source>
        <dbReference type="EMBL" id="WYY06866.1"/>
    </source>
</evidence>
<dbReference type="InterPro" id="IPR001647">
    <property type="entry name" value="HTH_TetR"/>
</dbReference>
<dbReference type="RefSeq" id="WP_084247641.1">
    <property type="nucleotide sequence ID" value="NZ_CP136137.1"/>
</dbReference>
<dbReference type="PRINTS" id="PR00455">
    <property type="entry name" value="HTHTETR"/>
</dbReference>
<dbReference type="PANTHER" id="PTHR30055">
    <property type="entry name" value="HTH-TYPE TRANSCRIPTIONAL REGULATOR RUTR"/>
    <property type="match status" value="1"/>
</dbReference>
<keyword evidence="3" id="KW-0804">Transcription</keyword>
<dbReference type="Pfam" id="PF00440">
    <property type="entry name" value="TetR_N"/>
    <property type="match status" value="2"/>
</dbReference>
<evidence type="ECO:0000313" key="7">
    <source>
        <dbReference type="Proteomes" id="UP001479933"/>
    </source>
</evidence>
<protein>
    <submittedName>
        <fullName evidence="6">TetR/AcrR family transcriptional regulator</fullName>
    </submittedName>
</protein>
<feature type="domain" description="HTH tetR-type" evidence="5">
    <location>
        <begin position="39"/>
        <end position="99"/>
    </location>
</feature>
<dbReference type="EMBL" id="CP136137">
    <property type="protein sequence ID" value="WYY06866.1"/>
    <property type="molecule type" value="Genomic_DNA"/>
</dbReference>
<feature type="domain" description="HTH tetR-type" evidence="5">
    <location>
        <begin position="259"/>
        <end position="319"/>
    </location>
</feature>
<accession>A0ABZ2U1W5</accession>
<evidence type="ECO:0000256" key="2">
    <source>
        <dbReference type="ARBA" id="ARBA00023125"/>
    </source>
</evidence>
<evidence type="ECO:0000256" key="3">
    <source>
        <dbReference type="ARBA" id="ARBA00023163"/>
    </source>
</evidence>
<sequence>MSSEPAVAGWATMGGMPFEAPSRRPGYAPADSPVGRRGLDTRDRILRSAATLFIEVGFDAASTDSIARAAGTSRASVYQYFASKQQIFEEFVLACELDIGAHATQLGGLGPDPEGVRALADWLHGWERLYDDNLVVMAEFPGIGTTESVIAAPTFIAKYITDVAARLEAADIAGIDPLTAAISVLRIIHAANLFRARGVDIPRPSHYHAEGLALAVQYLLFPDTPRTAVAELIHSPDPARRARVHITGPHDYPDPDRANPLVCSVLDTASRLFAERGYHAVGVEDLHRSAGISRASLYRFFSGKAEVLHALTLATAAEFADVIEQLQAIADLPEDRPLEQLRDWLQTYTRFHRAHRGVVRTWFDPTVRAQVNAVIAPTNAQLWNAVADLVERGRRPVASSHPTAAIVTFLSVIVRMTEPVTTTLGDSHPTDPGPAADLMTTLLDRAVLGWSQQ</sequence>